<feature type="transmembrane region" description="Helical" evidence="6">
    <location>
        <begin position="237"/>
        <end position="264"/>
    </location>
</feature>
<accession>A0A4P6UYG4</accession>
<gene>
    <name evidence="7" type="ORF">E0E05_03890</name>
</gene>
<feature type="transmembrane region" description="Helical" evidence="6">
    <location>
        <begin position="7"/>
        <end position="26"/>
    </location>
</feature>
<feature type="transmembrane region" description="Helical" evidence="6">
    <location>
        <begin position="154"/>
        <end position="174"/>
    </location>
</feature>
<feature type="transmembrane region" description="Helical" evidence="6">
    <location>
        <begin position="209"/>
        <end position="231"/>
    </location>
</feature>
<dbReference type="PANTHER" id="PTHR21716:SF16">
    <property type="entry name" value="BLL1467 PROTEIN"/>
    <property type="match status" value="1"/>
</dbReference>
<dbReference type="InterPro" id="IPR002549">
    <property type="entry name" value="AI-2E-like"/>
</dbReference>
<evidence type="ECO:0000256" key="5">
    <source>
        <dbReference type="ARBA" id="ARBA00023136"/>
    </source>
</evidence>
<evidence type="ECO:0000313" key="7">
    <source>
        <dbReference type="EMBL" id="QBK29815.1"/>
    </source>
</evidence>
<name>A0A4P6UYG4_9HYPH</name>
<feature type="transmembrane region" description="Helical" evidence="6">
    <location>
        <begin position="32"/>
        <end position="51"/>
    </location>
</feature>
<protein>
    <submittedName>
        <fullName evidence="7">AI-2E family transporter</fullName>
    </submittedName>
</protein>
<dbReference type="Pfam" id="PF01594">
    <property type="entry name" value="AI-2E_transport"/>
    <property type="match status" value="1"/>
</dbReference>
<feature type="transmembrane region" description="Helical" evidence="6">
    <location>
        <begin position="271"/>
        <end position="288"/>
    </location>
</feature>
<feature type="transmembrane region" description="Helical" evidence="6">
    <location>
        <begin position="63"/>
        <end position="82"/>
    </location>
</feature>
<keyword evidence="5 6" id="KW-0472">Membrane</keyword>
<dbReference type="KEGG" id="rpod:E0E05_03890"/>
<proteinExistence type="inferred from homology"/>
<evidence type="ECO:0000313" key="8">
    <source>
        <dbReference type="Proteomes" id="UP000293719"/>
    </source>
</evidence>
<keyword evidence="4 6" id="KW-1133">Transmembrane helix</keyword>
<evidence type="ECO:0000256" key="2">
    <source>
        <dbReference type="ARBA" id="ARBA00009773"/>
    </source>
</evidence>
<evidence type="ECO:0000256" key="3">
    <source>
        <dbReference type="ARBA" id="ARBA00022692"/>
    </source>
</evidence>
<comment type="similarity">
    <text evidence="2">Belongs to the autoinducer-2 exporter (AI-2E) (TC 2.A.86) family.</text>
</comment>
<dbReference type="GeneID" id="90766427"/>
<reference evidence="7 8" key="1">
    <citation type="journal article" date="2017" name="Int. J. Syst. Evol. Microbiol.">
        <title>Roseitalea porphyridii gen. nov., sp. nov., isolated from a red alga, and reclassification of Hoeflea suaedae Chung et al. 2013 as Pseudohoeflea suaedae gen. nov., comb. nov.</title>
        <authorList>
            <person name="Hyeon J.W."/>
            <person name="Jeong S.E."/>
            <person name="Baek K."/>
            <person name="Jeon C.O."/>
        </authorList>
    </citation>
    <scope>NUCLEOTIDE SEQUENCE [LARGE SCALE GENOMIC DNA]</scope>
    <source>
        <strain evidence="7 8">MA7-20</strain>
    </source>
</reference>
<dbReference type="OrthoDB" id="9799225at2"/>
<dbReference type="AlphaFoldDB" id="A0A4P6UYG4"/>
<dbReference type="PANTHER" id="PTHR21716">
    <property type="entry name" value="TRANSMEMBRANE PROTEIN"/>
    <property type="match status" value="1"/>
</dbReference>
<dbReference type="GO" id="GO:0016020">
    <property type="term" value="C:membrane"/>
    <property type="evidence" value="ECO:0007669"/>
    <property type="project" value="UniProtKB-SubCell"/>
</dbReference>
<keyword evidence="8" id="KW-1185">Reference proteome</keyword>
<sequence length="358" mass="38866">MIAFDSLLFRTLAALALIFAVVAALVLARAVFVPIFIALFLAIVLHLPLAAMQKAGVPRLLSALILTLTVASAIAALIYFLSGPTERMIENYPDMVRQLRHKIFTLQLSLEEAQEVGKAISDVGEEVSRALEDENVEEVVVREPNFLVRAASNFASSLTTIVITVTIAGFILAMRRPFLTIATIPHGTMGGKLHAARVWKAVEAQVSHYLLVTTLINIALGVIVGIILWQLGVPMPIFWGAVVAFLNYMPFVGPAIGVGLLLAVSIVQFDTLWQVLAPAAAYMAVNFLEANFVTPNLVGRRTNIAPLAIILSLLIWGWMWGFAGLFISVPMLVVLKATAEKTSSLAALHRMLSPRARH</sequence>
<keyword evidence="3 6" id="KW-0812">Transmembrane</keyword>
<organism evidence="7 8">
    <name type="scientific">Roseitalea porphyridii</name>
    <dbReference type="NCBI Taxonomy" id="1852022"/>
    <lineage>
        <taxon>Bacteria</taxon>
        <taxon>Pseudomonadati</taxon>
        <taxon>Pseudomonadota</taxon>
        <taxon>Alphaproteobacteria</taxon>
        <taxon>Hyphomicrobiales</taxon>
        <taxon>Ahrensiaceae</taxon>
        <taxon>Roseitalea</taxon>
    </lineage>
</organism>
<evidence type="ECO:0000256" key="6">
    <source>
        <dbReference type="SAM" id="Phobius"/>
    </source>
</evidence>
<evidence type="ECO:0000256" key="1">
    <source>
        <dbReference type="ARBA" id="ARBA00004141"/>
    </source>
</evidence>
<evidence type="ECO:0000256" key="4">
    <source>
        <dbReference type="ARBA" id="ARBA00022989"/>
    </source>
</evidence>
<dbReference type="Proteomes" id="UP000293719">
    <property type="component" value="Chromosome"/>
</dbReference>
<feature type="transmembrane region" description="Helical" evidence="6">
    <location>
        <begin position="308"/>
        <end position="335"/>
    </location>
</feature>
<dbReference type="RefSeq" id="WP_131615529.1">
    <property type="nucleotide sequence ID" value="NZ_CP036532.1"/>
</dbReference>
<dbReference type="GO" id="GO:0055085">
    <property type="term" value="P:transmembrane transport"/>
    <property type="evidence" value="ECO:0007669"/>
    <property type="project" value="TreeGrafter"/>
</dbReference>
<comment type="subcellular location">
    <subcellularLocation>
        <location evidence="1">Membrane</location>
        <topology evidence="1">Multi-pass membrane protein</topology>
    </subcellularLocation>
</comment>
<dbReference type="EMBL" id="CP036532">
    <property type="protein sequence ID" value="QBK29815.1"/>
    <property type="molecule type" value="Genomic_DNA"/>
</dbReference>